<gene>
    <name evidence="5" type="ORF">BCR41DRAFT_351747</name>
</gene>
<dbReference type="PANTHER" id="PTHR11079:SF149">
    <property type="entry name" value="TRNA-SPECIFIC ADENOSINE DEAMINASE 2"/>
    <property type="match status" value="1"/>
</dbReference>
<dbReference type="InterPro" id="IPR016193">
    <property type="entry name" value="Cytidine_deaminase-like"/>
</dbReference>
<dbReference type="InterPro" id="IPR002125">
    <property type="entry name" value="CMP_dCMP_dom"/>
</dbReference>
<dbReference type="STRING" id="64571.A0A1Y2GQM7"/>
<protein>
    <submittedName>
        <fullName evidence="5">Cytidine deaminase-like protein</fullName>
    </submittedName>
</protein>
<dbReference type="PANTHER" id="PTHR11079">
    <property type="entry name" value="CYTOSINE DEAMINASE FAMILY MEMBER"/>
    <property type="match status" value="1"/>
</dbReference>
<dbReference type="InParanoid" id="A0A1Y2GQM7"/>
<dbReference type="PROSITE" id="PS51747">
    <property type="entry name" value="CYT_DCMP_DEAMINASES_2"/>
    <property type="match status" value="1"/>
</dbReference>
<dbReference type="GO" id="GO:0005634">
    <property type="term" value="C:nucleus"/>
    <property type="evidence" value="ECO:0007669"/>
    <property type="project" value="TreeGrafter"/>
</dbReference>
<sequence>MSKRSMNENDPIQLVKDEVIVLEEDVGIETETQHHRFMRAALELAEEAHSVNEVPVGCVFIYNPTGKIIGKGRNRTNESLNGTRHAEFEAIDMILAQDGYKALAQDPSKNFWRDVTLYVTIEPCVMCASALRQLGIGQVYFGAGNDRFGGNGSVFQIHQDSNLPHSNYPSEGGYLRAPAILILRRFYVGENMHAPDPKKKKHRIVKKDL</sequence>
<comment type="caution">
    <text evidence="5">The sequence shown here is derived from an EMBL/GenBank/DDBJ whole genome shotgun (WGS) entry which is preliminary data.</text>
</comment>
<keyword evidence="1" id="KW-0479">Metal-binding</keyword>
<dbReference type="GeneID" id="33565694"/>
<evidence type="ECO:0000256" key="2">
    <source>
        <dbReference type="ARBA" id="ARBA00022801"/>
    </source>
</evidence>
<dbReference type="Gene3D" id="3.40.140.10">
    <property type="entry name" value="Cytidine Deaminase, domain 2"/>
    <property type="match status" value="1"/>
</dbReference>
<dbReference type="GO" id="GO:0005737">
    <property type="term" value="C:cytoplasm"/>
    <property type="evidence" value="ECO:0007669"/>
    <property type="project" value="TreeGrafter"/>
</dbReference>
<dbReference type="Pfam" id="PF00383">
    <property type="entry name" value="dCMP_cyt_deam_1"/>
    <property type="match status" value="1"/>
</dbReference>
<reference evidence="5 6" key="1">
    <citation type="submission" date="2016-07" db="EMBL/GenBank/DDBJ databases">
        <title>Pervasive Adenine N6-methylation of Active Genes in Fungi.</title>
        <authorList>
            <consortium name="DOE Joint Genome Institute"/>
            <person name="Mondo S.J."/>
            <person name="Dannebaum R.O."/>
            <person name="Kuo R.C."/>
            <person name="Labutti K."/>
            <person name="Haridas S."/>
            <person name="Kuo A."/>
            <person name="Salamov A."/>
            <person name="Ahrendt S.R."/>
            <person name="Lipzen A."/>
            <person name="Sullivan W."/>
            <person name="Andreopoulos W.B."/>
            <person name="Clum A."/>
            <person name="Lindquist E."/>
            <person name="Daum C."/>
            <person name="Ramamoorthy G.K."/>
            <person name="Gryganskyi A."/>
            <person name="Culley D."/>
            <person name="Magnuson J.K."/>
            <person name="James T.Y."/>
            <person name="O'Malley M.A."/>
            <person name="Stajich J.E."/>
            <person name="Spatafora J.W."/>
            <person name="Visel A."/>
            <person name="Grigoriev I.V."/>
        </authorList>
    </citation>
    <scope>NUCLEOTIDE SEQUENCE [LARGE SCALE GENOMIC DNA]</scope>
    <source>
        <strain evidence="5 6">NRRL 3116</strain>
    </source>
</reference>
<dbReference type="PROSITE" id="PS00903">
    <property type="entry name" value="CYT_DCMP_DEAMINASES_1"/>
    <property type="match status" value="1"/>
</dbReference>
<dbReference type="GO" id="GO:0002100">
    <property type="term" value="P:tRNA wobble adenosine to inosine editing"/>
    <property type="evidence" value="ECO:0007669"/>
    <property type="project" value="TreeGrafter"/>
</dbReference>
<evidence type="ECO:0000256" key="3">
    <source>
        <dbReference type="ARBA" id="ARBA00022833"/>
    </source>
</evidence>
<organism evidence="5 6">
    <name type="scientific">Lobosporangium transversale</name>
    <dbReference type="NCBI Taxonomy" id="64571"/>
    <lineage>
        <taxon>Eukaryota</taxon>
        <taxon>Fungi</taxon>
        <taxon>Fungi incertae sedis</taxon>
        <taxon>Mucoromycota</taxon>
        <taxon>Mortierellomycotina</taxon>
        <taxon>Mortierellomycetes</taxon>
        <taxon>Mortierellales</taxon>
        <taxon>Mortierellaceae</taxon>
        <taxon>Lobosporangium</taxon>
    </lineage>
</organism>
<dbReference type="SUPFAM" id="SSF53927">
    <property type="entry name" value="Cytidine deaminase-like"/>
    <property type="match status" value="1"/>
</dbReference>
<dbReference type="GO" id="GO:0008270">
    <property type="term" value="F:zinc ion binding"/>
    <property type="evidence" value="ECO:0007669"/>
    <property type="project" value="InterPro"/>
</dbReference>
<dbReference type="OrthoDB" id="1701769at2759"/>
<dbReference type="InterPro" id="IPR016192">
    <property type="entry name" value="APOBEC/CMP_deaminase_Zn-bd"/>
</dbReference>
<keyword evidence="2" id="KW-0378">Hydrolase</keyword>
<evidence type="ECO:0000259" key="4">
    <source>
        <dbReference type="PROSITE" id="PS51747"/>
    </source>
</evidence>
<dbReference type="RefSeq" id="XP_021882374.1">
    <property type="nucleotide sequence ID" value="XM_022023850.1"/>
</dbReference>
<evidence type="ECO:0000256" key="1">
    <source>
        <dbReference type="ARBA" id="ARBA00022723"/>
    </source>
</evidence>
<dbReference type="Proteomes" id="UP000193648">
    <property type="component" value="Unassembled WGS sequence"/>
</dbReference>
<evidence type="ECO:0000313" key="5">
    <source>
        <dbReference type="EMBL" id="ORZ19206.1"/>
    </source>
</evidence>
<name>A0A1Y2GQM7_9FUNG</name>
<accession>A0A1Y2GQM7</accession>
<dbReference type="CDD" id="cd01285">
    <property type="entry name" value="nucleoside_deaminase"/>
    <property type="match status" value="1"/>
</dbReference>
<keyword evidence="3" id="KW-0862">Zinc</keyword>
<dbReference type="GO" id="GO:0052717">
    <property type="term" value="F:tRNA-specific adenosine-34 deaminase activity"/>
    <property type="evidence" value="ECO:0007669"/>
    <property type="project" value="TreeGrafter"/>
</dbReference>
<dbReference type="AlphaFoldDB" id="A0A1Y2GQM7"/>
<feature type="domain" description="CMP/dCMP-type deaminase" evidence="4">
    <location>
        <begin position="32"/>
        <end position="170"/>
    </location>
</feature>
<evidence type="ECO:0000313" key="6">
    <source>
        <dbReference type="Proteomes" id="UP000193648"/>
    </source>
</evidence>
<proteinExistence type="predicted"/>
<dbReference type="FunCoup" id="A0A1Y2GQM7">
    <property type="interactions" value="159"/>
</dbReference>
<keyword evidence="6" id="KW-1185">Reference proteome</keyword>
<dbReference type="EMBL" id="MCFF01000014">
    <property type="protein sequence ID" value="ORZ19206.1"/>
    <property type="molecule type" value="Genomic_DNA"/>
</dbReference>